<feature type="compositionally biased region" description="Basic and acidic residues" evidence="1">
    <location>
        <begin position="16"/>
        <end position="44"/>
    </location>
</feature>
<gene>
    <name evidence="2" type="ORF">SVUK_LOCUS20552</name>
</gene>
<reference evidence="2 3" key="1">
    <citation type="submission" date="2018-11" db="EMBL/GenBank/DDBJ databases">
        <authorList>
            <consortium name="Pathogen Informatics"/>
        </authorList>
    </citation>
    <scope>NUCLEOTIDE SEQUENCE [LARGE SCALE GENOMIC DNA]</scope>
</reference>
<sequence length="126" mass="14352">MHEKTGPGKLTDFVPEVERNAKKEDEKRDFSYRRASDEEPRLIRNYDLPPAVTTTTKVPSTTMSAPLSSRRQEDDSVSAVLKRSTLPRNVLHPISENLQALIYSLDKECVVLGNNCKSYCMRLRRG</sequence>
<dbReference type="AlphaFoldDB" id="A0A3P7K2K1"/>
<dbReference type="EMBL" id="UYYB01141929">
    <property type="protein sequence ID" value="VDM85554.1"/>
    <property type="molecule type" value="Genomic_DNA"/>
</dbReference>
<name>A0A3P7K2K1_STRVU</name>
<evidence type="ECO:0000256" key="1">
    <source>
        <dbReference type="SAM" id="MobiDB-lite"/>
    </source>
</evidence>
<evidence type="ECO:0000313" key="3">
    <source>
        <dbReference type="Proteomes" id="UP000270094"/>
    </source>
</evidence>
<feature type="region of interest" description="Disordered" evidence="1">
    <location>
        <begin position="1"/>
        <end position="76"/>
    </location>
</feature>
<evidence type="ECO:0000313" key="2">
    <source>
        <dbReference type="EMBL" id="VDM85554.1"/>
    </source>
</evidence>
<protein>
    <submittedName>
        <fullName evidence="2">Uncharacterized protein</fullName>
    </submittedName>
</protein>
<feature type="compositionally biased region" description="Low complexity" evidence="1">
    <location>
        <begin position="50"/>
        <end position="65"/>
    </location>
</feature>
<accession>A0A3P7K2K1</accession>
<proteinExistence type="predicted"/>
<dbReference type="Proteomes" id="UP000270094">
    <property type="component" value="Unassembled WGS sequence"/>
</dbReference>
<dbReference type="OrthoDB" id="5869207at2759"/>
<organism evidence="2 3">
    <name type="scientific">Strongylus vulgaris</name>
    <name type="common">Blood worm</name>
    <dbReference type="NCBI Taxonomy" id="40348"/>
    <lineage>
        <taxon>Eukaryota</taxon>
        <taxon>Metazoa</taxon>
        <taxon>Ecdysozoa</taxon>
        <taxon>Nematoda</taxon>
        <taxon>Chromadorea</taxon>
        <taxon>Rhabditida</taxon>
        <taxon>Rhabditina</taxon>
        <taxon>Rhabditomorpha</taxon>
        <taxon>Strongyloidea</taxon>
        <taxon>Strongylidae</taxon>
        <taxon>Strongylus</taxon>
    </lineage>
</organism>
<keyword evidence="3" id="KW-1185">Reference proteome</keyword>